<name>A0A8J7LWG3_9RHOB</name>
<evidence type="ECO:0000313" key="3">
    <source>
        <dbReference type="EMBL" id="MBI1494347.1"/>
    </source>
</evidence>
<dbReference type="Gene3D" id="1.10.530.10">
    <property type="match status" value="1"/>
</dbReference>
<dbReference type="InterPro" id="IPR023346">
    <property type="entry name" value="Lysozyme-like_dom_sf"/>
</dbReference>
<evidence type="ECO:0000313" key="4">
    <source>
        <dbReference type="Proteomes" id="UP000640583"/>
    </source>
</evidence>
<keyword evidence="4" id="KW-1185">Reference proteome</keyword>
<accession>A0A8J7LWG3</accession>
<dbReference type="AlphaFoldDB" id="A0A8J7LWG3"/>
<comment type="similarity">
    <text evidence="1">Belongs to the virb1 family.</text>
</comment>
<protein>
    <submittedName>
        <fullName evidence="3">Transglycosylase SLT domain-containing protein</fullName>
    </submittedName>
</protein>
<reference evidence="3" key="1">
    <citation type="submission" date="2020-10" db="EMBL/GenBank/DDBJ databases">
        <title>Paenihalocynthiibacter styelae gen. nov., sp. nov., isolated from stalked sea squirt Styela clava.</title>
        <authorList>
            <person name="Kim Y.-O."/>
            <person name="Yoon J.-H."/>
        </authorList>
    </citation>
    <scope>NUCLEOTIDE SEQUENCE</scope>
    <source>
        <strain evidence="3">MYP1-1</strain>
    </source>
</reference>
<dbReference type="Pfam" id="PF01464">
    <property type="entry name" value="SLT"/>
    <property type="match status" value="1"/>
</dbReference>
<sequence>MHLKTLRPIFHPISFFAKPVSLVLLSLFLGLPLQGLASAPGDQICDQVAHQAAVESGVPVSVLQAITRTETGRRRDGETRPWPWTVNMEGAGRWFDAPSEALQYVNENFQRGARSFDVGCFQINYRWHGQHFSSIEEMFDPLANARYAARYLSELYSEKGNWDEAAGAYHSRTPRYANRYKARFRQFRAAVIRNAPEISPQLPSPTVVASQPPQQVPRQNLYPLLQPASGARTHGSLVALHTPGNGNRLIGSSE</sequence>
<comment type="caution">
    <text evidence="3">The sequence shown here is derived from an EMBL/GenBank/DDBJ whole genome shotgun (WGS) entry which is preliminary data.</text>
</comment>
<gene>
    <name evidence="3" type="ORF">H1D41_11920</name>
</gene>
<dbReference type="InterPro" id="IPR008258">
    <property type="entry name" value="Transglycosylase_SLT_dom_1"/>
</dbReference>
<evidence type="ECO:0000256" key="1">
    <source>
        <dbReference type="ARBA" id="ARBA00009387"/>
    </source>
</evidence>
<evidence type="ECO:0000259" key="2">
    <source>
        <dbReference type="Pfam" id="PF01464"/>
    </source>
</evidence>
<dbReference type="SUPFAM" id="SSF53955">
    <property type="entry name" value="Lysozyme-like"/>
    <property type="match status" value="1"/>
</dbReference>
<proteinExistence type="inferred from homology"/>
<dbReference type="EMBL" id="JADCKQ010000008">
    <property type="protein sequence ID" value="MBI1494347.1"/>
    <property type="molecule type" value="Genomic_DNA"/>
</dbReference>
<feature type="domain" description="Transglycosylase SLT" evidence="2">
    <location>
        <begin position="114"/>
        <end position="172"/>
    </location>
</feature>
<organism evidence="3 4">
    <name type="scientific">Halocynthiibacter styelae</name>
    <dbReference type="NCBI Taxonomy" id="2761955"/>
    <lineage>
        <taxon>Bacteria</taxon>
        <taxon>Pseudomonadati</taxon>
        <taxon>Pseudomonadota</taxon>
        <taxon>Alphaproteobacteria</taxon>
        <taxon>Rhodobacterales</taxon>
        <taxon>Paracoccaceae</taxon>
        <taxon>Halocynthiibacter</taxon>
    </lineage>
</organism>
<dbReference type="Proteomes" id="UP000640583">
    <property type="component" value="Unassembled WGS sequence"/>
</dbReference>